<feature type="transmembrane region" description="Helical" evidence="2">
    <location>
        <begin position="1358"/>
        <end position="1384"/>
    </location>
</feature>
<evidence type="ECO:0000313" key="3">
    <source>
        <dbReference type="EMBL" id="RPA93199.1"/>
    </source>
</evidence>
<feature type="region of interest" description="Disordered" evidence="1">
    <location>
        <begin position="1"/>
        <end position="21"/>
    </location>
</feature>
<feature type="transmembrane region" description="Helical" evidence="2">
    <location>
        <begin position="1314"/>
        <end position="1337"/>
    </location>
</feature>
<dbReference type="EMBL" id="ML120458">
    <property type="protein sequence ID" value="RPA93199.1"/>
    <property type="molecule type" value="Genomic_DNA"/>
</dbReference>
<gene>
    <name evidence="3" type="ORF">L873DRAFT_1793824</name>
</gene>
<keyword evidence="2" id="KW-1133">Transmembrane helix</keyword>
<evidence type="ECO:0000256" key="1">
    <source>
        <dbReference type="SAM" id="MobiDB-lite"/>
    </source>
</evidence>
<accession>A0A3N4J4F8</accession>
<keyword evidence="2" id="KW-0812">Transmembrane</keyword>
<keyword evidence="2" id="KW-0472">Membrane</keyword>
<name>A0A3N4J4F8_9PEZI</name>
<proteinExistence type="predicted"/>
<keyword evidence="4" id="KW-1185">Reference proteome</keyword>
<organism evidence="3 4">
    <name type="scientific">Choiromyces venosus 120613-1</name>
    <dbReference type="NCBI Taxonomy" id="1336337"/>
    <lineage>
        <taxon>Eukaryota</taxon>
        <taxon>Fungi</taxon>
        <taxon>Dikarya</taxon>
        <taxon>Ascomycota</taxon>
        <taxon>Pezizomycotina</taxon>
        <taxon>Pezizomycetes</taxon>
        <taxon>Pezizales</taxon>
        <taxon>Tuberaceae</taxon>
        <taxon>Choiromyces</taxon>
    </lineage>
</organism>
<dbReference type="STRING" id="1336337.A0A3N4J4F8"/>
<dbReference type="OrthoDB" id="5361176at2759"/>
<dbReference type="Proteomes" id="UP000276215">
    <property type="component" value="Unassembled WGS sequence"/>
</dbReference>
<evidence type="ECO:0000313" key="4">
    <source>
        <dbReference type="Proteomes" id="UP000276215"/>
    </source>
</evidence>
<reference evidence="3 4" key="1">
    <citation type="journal article" date="2018" name="Nat. Ecol. Evol.">
        <title>Pezizomycetes genomes reveal the molecular basis of ectomycorrhizal truffle lifestyle.</title>
        <authorList>
            <person name="Murat C."/>
            <person name="Payen T."/>
            <person name="Noel B."/>
            <person name="Kuo A."/>
            <person name="Morin E."/>
            <person name="Chen J."/>
            <person name="Kohler A."/>
            <person name="Krizsan K."/>
            <person name="Balestrini R."/>
            <person name="Da Silva C."/>
            <person name="Montanini B."/>
            <person name="Hainaut M."/>
            <person name="Levati E."/>
            <person name="Barry K.W."/>
            <person name="Belfiori B."/>
            <person name="Cichocki N."/>
            <person name="Clum A."/>
            <person name="Dockter R.B."/>
            <person name="Fauchery L."/>
            <person name="Guy J."/>
            <person name="Iotti M."/>
            <person name="Le Tacon F."/>
            <person name="Lindquist E.A."/>
            <person name="Lipzen A."/>
            <person name="Malagnac F."/>
            <person name="Mello A."/>
            <person name="Molinier V."/>
            <person name="Miyauchi S."/>
            <person name="Poulain J."/>
            <person name="Riccioni C."/>
            <person name="Rubini A."/>
            <person name="Sitrit Y."/>
            <person name="Splivallo R."/>
            <person name="Traeger S."/>
            <person name="Wang M."/>
            <person name="Zifcakova L."/>
            <person name="Wipf D."/>
            <person name="Zambonelli A."/>
            <person name="Paolocci F."/>
            <person name="Nowrousian M."/>
            <person name="Ottonello S."/>
            <person name="Baldrian P."/>
            <person name="Spatafora J.W."/>
            <person name="Henrissat B."/>
            <person name="Nagy L.G."/>
            <person name="Aury J.M."/>
            <person name="Wincker P."/>
            <person name="Grigoriev I.V."/>
            <person name="Bonfante P."/>
            <person name="Martin F.M."/>
        </authorList>
    </citation>
    <scope>NUCLEOTIDE SEQUENCE [LARGE SCALE GENOMIC DNA]</scope>
    <source>
        <strain evidence="3 4">120613-1</strain>
    </source>
</reference>
<protein>
    <submittedName>
        <fullName evidence="3">Uncharacterized protein</fullName>
    </submittedName>
</protein>
<evidence type="ECO:0000256" key="2">
    <source>
        <dbReference type="SAM" id="Phobius"/>
    </source>
</evidence>
<feature type="compositionally biased region" description="Basic and acidic residues" evidence="1">
    <location>
        <begin position="1"/>
        <end position="13"/>
    </location>
</feature>
<sequence length="1464" mass="170340">MAAHSQIEDEPKSPRQSIGLQELDTKEKSFRYLDFAESGANAALNKWGQFLQFSRLVVDDGDCDSWNYISVEPRHILRLEHIAPAMGSFNPDQEVNYSEDERRALGWAPDNPEWKPSVYHLNDSDAYQRKHDEFNTLCMQNQGLGLRFSGNTNISEPEHYYRNDRWPEVRYTVEGKVKVVLQYYIENGEIIQDMCLTSESTEETELTLEFELTTGIRVAPGNMRGPKEKRAEEHDFDHFLQQVLENGAPAGCQWRISRGNYYATASLFKDGQPKPFRLLRAGEQIDEAGCNIEIRSNDSIMHRETLILGPRAKTKFTSAFKIEHIGIRNTPPPQYFDISPRLESLQDRWWSFDTESSSFIFRRNLETILSHAMPLPRVKDEAFQPYVLQDHDLMNTFQTWSSSLNQVRYLLEIDKILQHPGKADEITTSHYRRRIREVIFGYFVWLLKYAESNGFPESILLHWSGKVIRKPREESADPANPSDTPGPFEPELSKYQDQFQNCCQFLVLLDMCLINYPNEEPLFTRMVKKFLKQAWEPIEMSKHRGSHLWPDNLERLGEYPPPYARFLDGGDYLHCGYGGQDIHVYVITTQVLVWRAIKSTKRLLALVHKDPNWSLWSIDQSLDDKAIRDRTIEVFRRDSTDTDHDYFPDRFFSKIRGHVKESFLDQWSCDIVVPSFVEDFFRNKDELFAWTETLRHYDAFGDSVMGTIINTWDSFLRYQVAVGQHRRQMFRESFEARAYSVGLFTNETITPGSHCPYATSWSVVTYLLASDHAKLPYPQFIIPMNTEPPNRGNRTSMFQPDGLQNAGVITGASVRISQALDTSVRHRRIKLGRRGKGLDLTAEELAQVNDPPSYGEWYWFREPFFMKHKPPKIEMNKNFVEEFLTPERNWSYFWDSIKGKNDFVKTMTEISNYDWGGSDGEWRVTEIKWTGEFISRLRLMDSQKMRFDDQTILPDNLWITEFNINFIIASNVCDTVGLFDPAYFPKKHAKFQGITAAVPGPDLMVIADAAIGFRIIGDLHDRYWTCYVFYDFGTKQLTPDARDKVANSDYGKTASQRKCLEGFLVHQALDLLILETKKILQVIAESVGAKEDRSQTLYTPLLTEDDLSEENFLTTMSKNSVFYPWLLRVYGALRDKCAKSRGVAELWLSAEKTRKYKPRWCENDQKEFGQDVAKKRREVKARCTMLEKLETNLNERIERIKILKESSIVAIQELNWASPAKTLARITLAVTFATFLLLMNLDFLHRKLAALIASVQKSIRQKMGEDSESSRVKSAYQEKRPAWKYWKNHAHRLSQVEHRKKSNDKDSDPKESGWWYWHFMAIFIIIVVPVQELTFIIRTLRRKKVKKSGPLKRLVRIPWAPIWVVQLAVVYIIMLVGYAVVFLVPLMHHAAVWLWNGNEEDELSPTREDERSLISQIDSPSEDIKPVSWWMRPAKTMQFAIVTQALRSERRVNDPERQNIHPST</sequence>